<protein>
    <submittedName>
        <fullName evidence="1">Uncharacterized protein</fullName>
    </submittedName>
</protein>
<evidence type="ECO:0000313" key="1">
    <source>
        <dbReference type="EMBL" id="VAW27593.1"/>
    </source>
</evidence>
<accession>A0A3B0UGW8</accession>
<sequence>MESFPNLWGAFCDYTNMRYKYIGSIPNIAIKVFILKEYFQYLQTI</sequence>
<proteinExistence type="predicted"/>
<organism evidence="1">
    <name type="scientific">hydrothermal vent metagenome</name>
    <dbReference type="NCBI Taxonomy" id="652676"/>
    <lineage>
        <taxon>unclassified sequences</taxon>
        <taxon>metagenomes</taxon>
        <taxon>ecological metagenomes</taxon>
    </lineage>
</organism>
<name>A0A3B0UGW8_9ZZZZ</name>
<dbReference type="AlphaFoldDB" id="A0A3B0UGW8"/>
<gene>
    <name evidence="1" type="ORF">MNBD_BACTEROID06-1547</name>
</gene>
<reference evidence="1" key="1">
    <citation type="submission" date="2018-06" db="EMBL/GenBank/DDBJ databases">
        <authorList>
            <person name="Zhirakovskaya E."/>
        </authorList>
    </citation>
    <scope>NUCLEOTIDE SEQUENCE</scope>
</reference>
<dbReference type="EMBL" id="UOES01000267">
    <property type="protein sequence ID" value="VAW27593.1"/>
    <property type="molecule type" value="Genomic_DNA"/>
</dbReference>